<dbReference type="Pfam" id="PF06969">
    <property type="entry name" value="HemN_C"/>
    <property type="match status" value="1"/>
</dbReference>
<organism evidence="3 4">
    <name type="scientific">Humibacillus xanthopallidus</name>
    <dbReference type="NCBI Taxonomy" id="412689"/>
    <lineage>
        <taxon>Bacteria</taxon>
        <taxon>Bacillati</taxon>
        <taxon>Actinomycetota</taxon>
        <taxon>Actinomycetes</taxon>
        <taxon>Micrococcales</taxon>
        <taxon>Intrasporangiaceae</taxon>
        <taxon>Humibacillus</taxon>
    </lineage>
</organism>
<gene>
    <name evidence="3" type="ORF">FBY41_4571</name>
</gene>
<dbReference type="CDD" id="cd00198">
    <property type="entry name" value="vWFA"/>
    <property type="match status" value="1"/>
</dbReference>
<dbReference type="InterPro" id="IPR036465">
    <property type="entry name" value="vWFA_dom_sf"/>
</dbReference>
<dbReference type="InterPro" id="IPR010723">
    <property type="entry name" value="HemN_C"/>
</dbReference>
<feature type="region of interest" description="Disordered" evidence="1">
    <location>
        <begin position="444"/>
        <end position="470"/>
    </location>
</feature>
<evidence type="ECO:0000313" key="3">
    <source>
        <dbReference type="EMBL" id="TQM54535.1"/>
    </source>
</evidence>
<dbReference type="AlphaFoldDB" id="A0A543H863"/>
<comment type="caution">
    <text evidence="3">The sequence shown here is derived from an EMBL/GenBank/DDBJ whole genome shotgun (WGS) entry which is preliminary data.</text>
</comment>
<dbReference type="InterPro" id="IPR002035">
    <property type="entry name" value="VWF_A"/>
</dbReference>
<reference evidence="3 4" key="1">
    <citation type="submission" date="2019-06" db="EMBL/GenBank/DDBJ databases">
        <title>Genome sequencing of plant associated microbes to promote plant fitness in Sorghum bicolor and Oryza sativa.</title>
        <authorList>
            <person name="Coleman-Derr D."/>
        </authorList>
    </citation>
    <scope>NUCLEOTIDE SEQUENCE [LARGE SCALE GENOMIC DNA]</scope>
    <source>
        <strain evidence="3 4">KV-663</strain>
    </source>
</reference>
<sequence length="695" mass="76277">MTPRDGDDVHGRYRYSPWTGGADPLAPPFDVRSALDEVGRDVMAGGSLRESLRELLRRGMDGRRGLDDLAERVRRLREAARRRGDLGGTLDQVRAMLDQALAMERDQLAGEEGDDARLAEMDLATIPDDVAGAVRALSSHEWHSAEAKATYDAIAQMLQREIVGAQFEGMKQALSGNDPEAMQRVKDMLADLNDLLAAHARDEDTTDRFRDFMDKHGDLFPEQPETVDELIDALARRQAAAERLMASLSPEQREQLAQLMADALGDPDLASQMSQLADNLRALRPGLDRRGPVQQGQGVESLGWGQAVDAVAELADLEQLQEQLGQGYFGATLDDVDVERLEQYLGADAATDMEALRQLERELERQGFVTRGDDGLRLTPRAIRRLGETALRRVFQQVDAASRGDHDDRAAGQADEPTGLTRQWEFGDELPLDTVRTVSNALQRSARARGTGHWTGSGTAATSSRAHLPTGPGEPAYGTGGVAYGTGGVELLVEDFEVAETERRARAAVALCVDMSFSMMQEGRWGPMKQTALALSHLVQTRYRHDALQIIGFNIAARRLTPVELAEAEPEWVQGTNLQHALMLASRHLRRHPDAEPVVLVVTDGEPTAHIETDGHPTFHWPATQATLRATVAQVDELRRSGAQLNVFMLGDDPGLARFVDAVARRAGGRVFTPDIARLGEYVVADYLRARRGGR</sequence>
<dbReference type="OrthoDB" id="9766126at2"/>
<evidence type="ECO:0000259" key="2">
    <source>
        <dbReference type="SMART" id="SM00327"/>
    </source>
</evidence>
<dbReference type="SMART" id="SM00327">
    <property type="entry name" value="VWA"/>
    <property type="match status" value="1"/>
</dbReference>
<feature type="region of interest" description="Disordered" evidence="1">
    <location>
        <begin position="398"/>
        <end position="420"/>
    </location>
</feature>
<feature type="region of interest" description="Disordered" evidence="1">
    <location>
        <begin position="1"/>
        <end position="25"/>
    </location>
</feature>
<dbReference type="RefSeq" id="WP_141847498.1">
    <property type="nucleotide sequence ID" value="NZ_VFPM01000006.1"/>
</dbReference>
<dbReference type="SUPFAM" id="SSF53300">
    <property type="entry name" value="vWA-like"/>
    <property type="match status" value="1"/>
</dbReference>
<feature type="compositionally biased region" description="Polar residues" evidence="1">
    <location>
        <begin position="454"/>
        <end position="465"/>
    </location>
</feature>
<dbReference type="Gene3D" id="3.40.50.410">
    <property type="entry name" value="von Willebrand factor, type A domain"/>
    <property type="match status" value="1"/>
</dbReference>
<evidence type="ECO:0000313" key="4">
    <source>
        <dbReference type="Proteomes" id="UP000316747"/>
    </source>
</evidence>
<keyword evidence="4" id="KW-1185">Reference proteome</keyword>
<protein>
    <submittedName>
        <fullName evidence="3">Uncharacterized protein with von Willebrand factor type A (VWA) domain</fullName>
    </submittedName>
</protein>
<accession>A0A543H863</accession>
<name>A0A543H863_9MICO</name>
<dbReference type="EMBL" id="VFPM01000006">
    <property type="protein sequence ID" value="TQM54535.1"/>
    <property type="molecule type" value="Genomic_DNA"/>
</dbReference>
<feature type="compositionally biased region" description="Basic and acidic residues" evidence="1">
    <location>
        <begin position="1"/>
        <end position="11"/>
    </location>
</feature>
<dbReference type="Proteomes" id="UP000316747">
    <property type="component" value="Unassembled WGS sequence"/>
</dbReference>
<evidence type="ECO:0000256" key="1">
    <source>
        <dbReference type="SAM" id="MobiDB-lite"/>
    </source>
</evidence>
<feature type="domain" description="VWFA" evidence="2">
    <location>
        <begin position="506"/>
        <end position="688"/>
    </location>
</feature>
<proteinExistence type="predicted"/>